<keyword evidence="4" id="KW-0378">Hydrolase</keyword>
<dbReference type="SMART" id="SM00382">
    <property type="entry name" value="AAA"/>
    <property type="match status" value="1"/>
</dbReference>
<dbReference type="FunCoup" id="A0A7L9FI53">
    <property type="interactions" value="167"/>
</dbReference>
<dbReference type="FunFam" id="1.10.8.60:FF:000010">
    <property type="entry name" value="RuvB-like helicase"/>
    <property type="match status" value="1"/>
</dbReference>
<organism evidence="8 9">
    <name type="scientific">Infirmifilum lucidum</name>
    <dbReference type="NCBI Taxonomy" id="2776706"/>
    <lineage>
        <taxon>Archaea</taxon>
        <taxon>Thermoproteota</taxon>
        <taxon>Thermoprotei</taxon>
        <taxon>Thermofilales</taxon>
        <taxon>Thermofilaceae</taxon>
        <taxon>Infirmifilum</taxon>
    </lineage>
</organism>
<evidence type="ECO:0000256" key="5">
    <source>
        <dbReference type="ARBA" id="ARBA00022806"/>
    </source>
</evidence>
<dbReference type="GO" id="GO:0016787">
    <property type="term" value="F:hydrolase activity"/>
    <property type="evidence" value="ECO:0007669"/>
    <property type="project" value="UniProtKB-KW"/>
</dbReference>
<evidence type="ECO:0000256" key="6">
    <source>
        <dbReference type="ARBA" id="ARBA00022840"/>
    </source>
</evidence>
<dbReference type="Gene3D" id="1.10.8.60">
    <property type="match status" value="1"/>
</dbReference>
<feature type="domain" description="AAA+ ATPase" evidence="7">
    <location>
        <begin position="54"/>
        <end position="363"/>
    </location>
</feature>
<accession>A0A7L9FI53</accession>
<dbReference type="InterPro" id="IPR042487">
    <property type="entry name" value="RuvBL1/2_DNA/RNA_bd_dom"/>
</dbReference>
<evidence type="ECO:0000313" key="9">
    <source>
        <dbReference type="Proteomes" id="UP000594121"/>
    </source>
</evidence>
<dbReference type="SUPFAM" id="SSF50249">
    <property type="entry name" value="Nucleic acid-binding proteins"/>
    <property type="match status" value="1"/>
</dbReference>
<dbReference type="EC" id="3.6.4.12" evidence="2"/>
<dbReference type="PANTHER" id="PTHR11093">
    <property type="entry name" value="RUVB-RELATED REPTIN AND PONTIN"/>
    <property type="match status" value="1"/>
</dbReference>
<evidence type="ECO:0000256" key="2">
    <source>
        <dbReference type="ARBA" id="ARBA00012551"/>
    </source>
</evidence>
<dbReference type="Gene3D" id="2.40.50.360">
    <property type="entry name" value="RuvB-like helicase, domain II"/>
    <property type="match status" value="1"/>
</dbReference>
<dbReference type="GO" id="GO:0005524">
    <property type="term" value="F:ATP binding"/>
    <property type="evidence" value="ECO:0007669"/>
    <property type="project" value="UniProtKB-KW"/>
</dbReference>
<sequence>MSAVTERVGTHSHIKGLGVRNGEVLPVGDGLVGQVEARKAAWLVVQLIKAGKMAGRAILLVGPPGTGKTAIAVAIARELGAETPFMALSGSEIYSAELKKTEVLMQAMRKSIGVRIRERRWVYEGVLEKMDVRYDRHPLNPYTQVPVGGTITLKTDRETRTLRVDSNIIYQILSKGISEGDVIWIDEETGRVSRAGRAKGYGDYDVRPRDLVEIPTGPIYKEKEFVYTLTLHDLDEMESKSESILSIFFGAPSAKEIPPDVRARVDKTVKEWVETKRAELIPGVLFIDDAHMLDIEAYSFLSRAMESELSPIIILATNRGFTKIRGTDVEAPHGMPLDLLDRLLIIRTRPYTPDEIREIVKIRAHEEGVELEPEALEELVKLGSEKSLRYATQLLAPARLLAMQRSRSRVTKEDVAEVSQLFISTKESSSYLRELEEKLLK</sequence>
<dbReference type="InParanoid" id="A0A7L9FI53"/>
<protein>
    <recommendedName>
        <fullName evidence="2">DNA helicase</fullName>
        <ecNumber evidence="2">3.6.4.12</ecNumber>
    </recommendedName>
</protein>
<dbReference type="Gene3D" id="3.40.50.300">
    <property type="entry name" value="P-loop containing nucleotide triphosphate hydrolases"/>
    <property type="match status" value="1"/>
</dbReference>
<dbReference type="SUPFAM" id="SSF52540">
    <property type="entry name" value="P-loop containing nucleoside triphosphate hydrolases"/>
    <property type="match status" value="1"/>
</dbReference>
<dbReference type="AlphaFoldDB" id="A0A7L9FI53"/>
<comment type="similarity">
    <text evidence="1">Belongs to the RuvB family.</text>
</comment>
<gene>
    <name evidence="8" type="ORF">IG193_02920</name>
</gene>
<dbReference type="Pfam" id="PF17856">
    <property type="entry name" value="TIP49_C"/>
    <property type="match status" value="1"/>
</dbReference>
<dbReference type="InterPro" id="IPR003593">
    <property type="entry name" value="AAA+_ATPase"/>
</dbReference>
<keyword evidence="5 8" id="KW-0347">Helicase</keyword>
<dbReference type="InterPro" id="IPR027238">
    <property type="entry name" value="RuvB-like"/>
</dbReference>
<dbReference type="KEGG" id="thel:IG193_02920"/>
<dbReference type="Pfam" id="PF06068">
    <property type="entry name" value="TIP49"/>
    <property type="match status" value="1"/>
</dbReference>
<name>A0A7L9FI53_9CREN</name>
<reference evidence="8 9" key="1">
    <citation type="submission" date="2020-10" db="EMBL/GenBank/DDBJ databases">
        <title>Thermofilum lucidum 3507LT sp. nov. a novel member of Thermofilaceae family isolated from Chile hot spring, and proposal of description order Thermofilales.</title>
        <authorList>
            <person name="Zayulina K.S."/>
            <person name="Elcheninov A.G."/>
            <person name="Toshchakov S.V."/>
            <person name="Kublanov I.V."/>
        </authorList>
    </citation>
    <scope>NUCLEOTIDE SEQUENCE [LARGE SCALE GENOMIC DNA]</scope>
    <source>
        <strain evidence="8 9">3507LT</strain>
    </source>
</reference>
<keyword evidence="3" id="KW-0547">Nucleotide-binding</keyword>
<evidence type="ECO:0000259" key="7">
    <source>
        <dbReference type="SMART" id="SM00382"/>
    </source>
</evidence>
<evidence type="ECO:0000256" key="1">
    <source>
        <dbReference type="ARBA" id="ARBA00007519"/>
    </source>
</evidence>
<dbReference type="InterPro" id="IPR027417">
    <property type="entry name" value="P-loop_NTPase"/>
</dbReference>
<keyword evidence="6" id="KW-0067">ATP-binding</keyword>
<evidence type="ECO:0000313" key="8">
    <source>
        <dbReference type="EMBL" id="QOJ79429.1"/>
    </source>
</evidence>
<dbReference type="InterPro" id="IPR010339">
    <property type="entry name" value="TIP49_P-loop"/>
</dbReference>
<dbReference type="GO" id="GO:0003678">
    <property type="term" value="F:DNA helicase activity"/>
    <property type="evidence" value="ECO:0007669"/>
    <property type="project" value="UniProtKB-EC"/>
</dbReference>
<keyword evidence="9" id="KW-1185">Reference proteome</keyword>
<dbReference type="RefSeq" id="WP_192819401.1">
    <property type="nucleotide sequence ID" value="NZ_CP062310.1"/>
</dbReference>
<dbReference type="GeneID" id="59148814"/>
<dbReference type="InterPro" id="IPR041048">
    <property type="entry name" value="RuvB-like_C"/>
</dbReference>
<evidence type="ECO:0000256" key="3">
    <source>
        <dbReference type="ARBA" id="ARBA00022741"/>
    </source>
</evidence>
<proteinExistence type="inferred from homology"/>
<dbReference type="EMBL" id="CP062310">
    <property type="protein sequence ID" value="QOJ79429.1"/>
    <property type="molecule type" value="Genomic_DNA"/>
</dbReference>
<dbReference type="InterPro" id="IPR012340">
    <property type="entry name" value="NA-bd_OB-fold"/>
</dbReference>
<dbReference type="Proteomes" id="UP000594121">
    <property type="component" value="Chromosome"/>
</dbReference>
<dbReference type="FunFam" id="2.40.50.360:FF:000001">
    <property type="entry name" value="RuvB-like helicase"/>
    <property type="match status" value="1"/>
</dbReference>
<evidence type="ECO:0000256" key="4">
    <source>
        <dbReference type="ARBA" id="ARBA00022801"/>
    </source>
</evidence>